<keyword evidence="8 13" id="KW-0378">Hydrolase</keyword>
<dbReference type="OMA" id="DDSPCEG"/>
<evidence type="ECO:0000256" key="8">
    <source>
        <dbReference type="ARBA" id="ARBA00022801"/>
    </source>
</evidence>
<evidence type="ECO:0000256" key="1">
    <source>
        <dbReference type="ARBA" id="ARBA00004191"/>
    </source>
</evidence>
<dbReference type="InterPro" id="IPR012334">
    <property type="entry name" value="Pectin_lyas_fold"/>
</dbReference>
<evidence type="ECO:0000256" key="2">
    <source>
        <dbReference type="ARBA" id="ARBA00008834"/>
    </source>
</evidence>
<evidence type="ECO:0000256" key="12">
    <source>
        <dbReference type="PROSITE-ProRule" id="PRU10052"/>
    </source>
</evidence>
<evidence type="ECO:0000256" key="3">
    <source>
        <dbReference type="ARBA" id="ARBA00012736"/>
    </source>
</evidence>
<keyword evidence="4" id="KW-0134">Cell wall</keyword>
<feature type="signal peptide" evidence="14">
    <location>
        <begin position="1"/>
        <end position="25"/>
    </location>
</feature>
<evidence type="ECO:0000256" key="7">
    <source>
        <dbReference type="ARBA" id="ARBA00022737"/>
    </source>
</evidence>
<organism evidence="15 16">
    <name type="scientific">Kalanchoe fedtschenkoi</name>
    <name type="common">Lavender scallops</name>
    <name type="synonym">South American air plant</name>
    <dbReference type="NCBI Taxonomy" id="63787"/>
    <lineage>
        <taxon>Eukaryota</taxon>
        <taxon>Viridiplantae</taxon>
        <taxon>Streptophyta</taxon>
        <taxon>Embryophyta</taxon>
        <taxon>Tracheophyta</taxon>
        <taxon>Spermatophyta</taxon>
        <taxon>Magnoliopsida</taxon>
        <taxon>eudicotyledons</taxon>
        <taxon>Gunneridae</taxon>
        <taxon>Pentapetalae</taxon>
        <taxon>Saxifragales</taxon>
        <taxon>Crassulaceae</taxon>
        <taxon>Kalanchoe</taxon>
    </lineage>
</organism>
<feature type="chain" id="PRO_5029490526" description="endo-polygalacturonase" evidence="14">
    <location>
        <begin position="26"/>
        <end position="438"/>
    </location>
</feature>
<comment type="similarity">
    <text evidence="2 13">Belongs to the glycosyl hydrolase 28 family.</text>
</comment>
<evidence type="ECO:0000256" key="6">
    <source>
        <dbReference type="ARBA" id="ARBA00022729"/>
    </source>
</evidence>
<evidence type="ECO:0000256" key="14">
    <source>
        <dbReference type="SAM" id="SignalP"/>
    </source>
</evidence>
<reference evidence="15" key="1">
    <citation type="submission" date="2021-01" db="UniProtKB">
        <authorList>
            <consortium name="EnsemblPlants"/>
        </authorList>
    </citation>
    <scope>IDENTIFICATION</scope>
</reference>
<evidence type="ECO:0000256" key="13">
    <source>
        <dbReference type="RuleBase" id="RU361169"/>
    </source>
</evidence>
<evidence type="ECO:0000256" key="4">
    <source>
        <dbReference type="ARBA" id="ARBA00022512"/>
    </source>
</evidence>
<dbReference type="FunFam" id="2.160.20.10:FF:000032">
    <property type="entry name" value="Pectin lyase-like superfamily protein"/>
    <property type="match status" value="1"/>
</dbReference>
<dbReference type="Proteomes" id="UP000594263">
    <property type="component" value="Unplaced"/>
</dbReference>
<accession>A0A7N0TJ99</accession>
<evidence type="ECO:0000256" key="11">
    <source>
        <dbReference type="ARBA" id="ARBA00034074"/>
    </source>
</evidence>
<keyword evidence="10" id="KW-0961">Cell wall biogenesis/degradation</keyword>
<dbReference type="Pfam" id="PF00295">
    <property type="entry name" value="Glyco_hydro_28"/>
    <property type="match status" value="1"/>
</dbReference>
<dbReference type="Gramene" id="Kaladp0038s0115.1.v1.1">
    <property type="protein sequence ID" value="Kaladp0038s0115.1.v1.1"/>
    <property type="gene ID" value="Kaladp0038s0115.v1.1"/>
</dbReference>
<keyword evidence="5" id="KW-0964">Secreted</keyword>
<dbReference type="GO" id="GO:0071555">
    <property type="term" value="P:cell wall organization"/>
    <property type="evidence" value="ECO:0007669"/>
    <property type="project" value="UniProtKB-KW"/>
</dbReference>
<feature type="active site" evidence="12">
    <location>
        <position position="268"/>
    </location>
</feature>
<keyword evidence="6 14" id="KW-0732">Signal</keyword>
<dbReference type="InterPro" id="IPR011050">
    <property type="entry name" value="Pectin_lyase_fold/virulence"/>
</dbReference>
<comment type="catalytic activity">
    <reaction evidence="11">
        <text>(1,4-alpha-D-galacturonosyl)n+m + H2O = (1,4-alpha-D-galacturonosyl)n + (1,4-alpha-D-galacturonosyl)m.</text>
        <dbReference type="EC" id="3.2.1.15"/>
    </reaction>
</comment>
<evidence type="ECO:0000313" key="16">
    <source>
        <dbReference type="Proteomes" id="UP000594263"/>
    </source>
</evidence>
<keyword evidence="9 13" id="KW-0326">Glycosidase</keyword>
<keyword evidence="7" id="KW-0677">Repeat</keyword>
<dbReference type="PROSITE" id="PS00502">
    <property type="entry name" value="POLYGALACTURONASE"/>
    <property type="match status" value="1"/>
</dbReference>
<evidence type="ECO:0000256" key="10">
    <source>
        <dbReference type="ARBA" id="ARBA00023316"/>
    </source>
</evidence>
<dbReference type="EnsemblPlants" id="Kaladp0038s0115.1.v1.1">
    <property type="protein sequence ID" value="Kaladp0038s0115.1.v1.1"/>
    <property type="gene ID" value="Kaladp0038s0115.v1.1"/>
</dbReference>
<protein>
    <recommendedName>
        <fullName evidence="3">endo-polygalacturonase</fullName>
        <ecNumber evidence="3">3.2.1.15</ecNumber>
    </recommendedName>
</protein>
<dbReference type="GO" id="GO:0005975">
    <property type="term" value="P:carbohydrate metabolic process"/>
    <property type="evidence" value="ECO:0007669"/>
    <property type="project" value="InterPro"/>
</dbReference>
<dbReference type="InterPro" id="IPR000743">
    <property type="entry name" value="Glyco_hydro_28"/>
</dbReference>
<keyword evidence="16" id="KW-1185">Reference proteome</keyword>
<dbReference type="Gene3D" id="2.160.20.10">
    <property type="entry name" value="Single-stranded right-handed beta-helix, Pectin lyase-like"/>
    <property type="match status" value="1"/>
</dbReference>
<proteinExistence type="inferred from homology"/>
<dbReference type="PANTHER" id="PTHR31375">
    <property type="match status" value="1"/>
</dbReference>
<name>A0A7N0TJ99_KALFE</name>
<evidence type="ECO:0000256" key="9">
    <source>
        <dbReference type="ARBA" id="ARBA00023295"/>
    </source>
</evidence>
<dbReference type="SUPFAM" id="SSF51126">
    <property type="entry name" value="Pectin lyase-like"/>
    <property type="match status" value="1"/>
</dbReference>
<dbReference type="GO" id="GO:0004650">
    <property type="term" value="F:polygalacturonase activity"/>
    <property type="evidence" value="ECO:0007669"/>
    <property type="project" value="UniProtKB-EC"/>
</dbReference>
<evidence type="ECO:0000313" key="15">
    <source>
        <dbReference type="EnsemblPlants" id="Kaladp0038s0115.1.v1.1"/>
    </source>
</evidence>
<comment type="subcellular location">
    <subcellularLocation>
        <location evidence="1">Secreted</location>
        <location evidence="1">Cell wall</location>
    </subcellularLocation>
</comment>
<sequence length="438" mass="47819">MMRNPNAFLFLSECILVIISLPVLTSPLTPSNLSAAPDFPSASKRPFVLDIHQFGAKGDGLSDDTQVLGEVWKLACSSARQSTILLPAGNKYLVGPVDFAGPCRNKVTILICGTLVAPDNPDIWKGFNRRRWLYFYGIKHLTVEGGGIINGMGAQWWAQSCKRNSTKRCRPAPTAITFHKCNNLKISNLQMVNSQQMHMAFTSCFHVKATHLNVVAPDTSPNTDGIHISSSSGIEIRKSLIKTGDDCISMVGNSSRIRIRDVICGPGHGISVGSLGKSNSSDQIHDVLVEAIFLLHTQNGLRIKTWQGGSGFASKIIFKNVRMENVSHPIIVDQYYCDSSLPCLNQTRAVRVGNISFIDIRGTSASEEAVRFACSDTFSCEYIYMEDVHLVSQATEDTRSFCWNAHGSISGLIYPPPCLACNDGVIMQNVASAAIETM</sequence>
<evidence type="ECO:0000256" key="5">
    <source>
        <dbReference type="ARBA" id="ARBA00022525"/>
    </source>
</evidence>
<dbReference type="EC" id="3.2.1.15" evidence="3"/>
<dbReference type="AlphaFoldDB" id="A0A7N0TJ99"/>